<protein>
    <recommendedName>
        <fullName evidence="8">Ribosomal protein uS12 methylthiotransferase RimO</fullName>
        <shortName evidence="8">uS12 MTTase</shortName>
        <shortName evidence="8">uS12 methylthiotransferase</shortName>
        <ecNumber evidence="8">2.8.4.4</ecNumber>
    </recommendedName>
    <alternativeName>
        <fullName evidence="8">Ribosomal protein uS12 (aspartate-C(3))-methylthiotransferase</fullName>
    </alternativeName>
    <alternativeName>
        <fullName evidence="8">Ribosome maturation factor RimO</fullName>
    </alternativeName>
</protein>
<comment type="subcellular location">
    <subcellularLocation>
        <location evidence="8">Cytoplasm</location>
    </subcellularLocation>
</comment>
<comment type="cofactor">
    <cofactor evidence="8">
        <name>[4Fe-4S] cluster</name>
        <dbReference type="ChEBI" id="CHEBI:49883"/>
    </cofactor>
    <text evidence="8">Binds 2 [4Fe-4S] clusters. One cluster is coordinated with 3 cysteines and an exchangeable S-adenosyl-L-methionine.</text>
</comment>
<dbReference type="Proteomes" id="UP000219215">
    <property type="component" value="Chromosome DPRO"/>
</dbReference>
<feature type="binding site" evidence="8">
    <location>
        <position position="94"/>
    </location>
    <ligand>
        <name>[4Fe-4S] cluster</name>
        <dbReference type="ChEBI" id="CHEBI:49883"/>
        <label>1</label>
    </ligand>
</feature>
<dbReference type="SFLD" id="SFLDF00274">
    <property type="entry name" value="ribosomal_protein_S12_methylth"/>
    <property type="match status" value="1"/>
</dbReference>
<feature type="binding site" evidence="8">
    <location>
        <position position="53"/>
    </location>
    <ligand>
        <name>[4Fe-4S] cluster</name>
        <dbReference type="ChEBI" id="CHEBI:49883"/>
        <label>1</label>
    </ligand>
</feature>
<feature type="binding site" evidence="8">
    <location>
        <position position="18"/>
    </location>
    <ligand>
        <name>[4Fe-4S] cluster</name>
        <dbReference type="ChEBI" id="CHEBI:49883"/>
        <label>1</label>
    </ligand>
</feature>
<keyword evidence="7 8" id="KW-0411">Iron-sulfur</keyword>
<name>A0A2C8FAF1_9BACT</name>
<evidence type="ECO:0000259" key="11">
    <source>
        <dbReference type="PROSITE" id="PS51918"/>
    </source>
</evidence>
<keyword evidence="5 8" id="KW-0479">Metal-binding</keyword>
<comment type="similarity">
    <text evidence="8">Belongs to the methylthiotransferase family. RimO subfamily.</text>
</comment>
<dbReference type="Gene3D" id="3.80.30.20">
    <property type="entry name" value="tm_1862 like domain"/>
    <property type="match status" value="1"/>
</dbReference>
<dbReference type="SUPFAM" id="SSF102114">
    <property type="entry name" value="Radical SAM enzymes"/>
    <property type="match status" value="1"/>
</dbReference>
<keyword evidence="2 8" id="KW-0963">Cytoplasm</keyword>
<evidence type="ECO:0000256" key="8">
    <source>
        <dbReference type="HAMAP-Rule" id="MF_01865"/>
    </source>
</evidence>
<dbReference type="SFLD" id="SFLDG01082">
    <property type="entry name" value="B12-binding_domain_containing"/>
    <property type="match status" value="1"/>
</dbReference>
<evidence type="ECO:0000256" key="6">
    <source>
        <dbReference type="ARBA" id="ARBA00023004"/>
    </source>
</evidence>
<evidence type="ECO:0000313" key="12">
    <source>
        <dbReference type="EMBL" id="SOB59415.1"/>
    </source>
</evidence>
<dbReference type="GO" id="GO:0103039">
    <property type="term" value="F:protein methylthiotransferase activity"/>
    <property type="evidence" value="ECO:0007669"/>
    <property type="project" value="UniProtKB-EC"/>
</dbReference>
<dbReference type="GO" id="GO:0046872">
    <property type="term" value="F:metal ion binding"/>
    <property type="evidence" value="ECO:0007669"/>
    <property type="project" value="UniProtKB-KW"/>
</dbReference>
<dbReference type="PROSITE" id="PS50926">
    <property type="entry name" value="TRAM"/>
    <property type="match status" value="1"/>
</dbReference>
<dbReference type="SFLD" id="SFLDG01061">
    <property type="entry name" value="methylthiotransferase"/>
    <property type="match status" value="1"/>
</dbReference>
<feature type="binding site" evidence="8">
    <location>
        <position position="164"/>
    </location>
    <ligand>
        <name>[4Fe-4S] cluster</name>
        <dbReference type="ChEBI" id="CHEBI:49883"/>
        <label>2</label>
        <note>4Fe-4S-S-AdoMet</note>
    </ligand>
</feature>
<feature type="domain" description="Radical SAM core" evidence="11">
    <location>
        <begin position="143"/>
        <end position="372"/>
    </location>
</feature>
<dbReference type="PROSITE" id="PS51449">
    <property type="entry name" value="MTTASE_N"/>
    <property type="match status" value="1"/>
</dbReference>
<dbReference type="GO" id="GO:0005829">
    <property type="term" value="C:cytosol"/>
    <property type="evidence" value="ECO:0007669"/>
    <property type="project" value="TreeGrafter"/>
</dbReference>
<dbReference type="PROSITE" id="PS51918">
    <property type="entry name" value="RADICAL_SAM"/>
    <property type="match status" value="1"/>
</dbReference>
<reference evidence="13" key="1">
    <citation type="submission" date="2017-09" db="EMBL/GenBank/DDBJ databases">
        <authorList>
            <person name="Regsiter A."/>
            <person name="William W."/>
        </authorList>
    </citation>
    <scope>NUCLEOTIDE SEQUENCE [LARGE SCALE GENOMIC DNA]</scope>
    <source>
        <strain evidence="13">500-1</strain>
    </source>
</reference>
<dbReference type="InterPro" id="IPR002792">
    <property type="entry name" value="TRAM_dom"/>
</dbReference>
<dbReference type="GO" id="GO:0051539">
    <property type="term" value="F:4 iron, 4 sulfur cluster binding"/>
    <property type="evidence" value="ECO:0007669"/>
    <property type="project" value="UniProtKB-UniRule"/>
</dbReference>
<dbReference type="Pfam" id="PF04055">
    <property type="entry name" value="Radical_SAM"/>
    <property type="match status" value="1"/>
</dbReference>
<dbReference type="EC" id="2.8.4.4" evidence="8"/>
<dbReference type="InterPro" id="IPR013848">
    <property type="entry name" value="Methylthiotransferase_N"/>
</dbReference>
<dbReference type="PANTHER" id="PTHR43837">
    <property type="entry name" value="RIBOSOMAL PROTEIN S12 METHYLTHIOTRANSFERASE RIMO"/>
    <property type="match status" value="1"/>
</dbReference>
<dbReference type="GO" id="GO:0006400">
    <property type="term" value="P:tRNA modification"/>
    <property type="evidence" value="ECO:0007669"/>
    <property type="project" value="InterPro"/>
</dbReference>
<dbReference type="CDD" id="cd01335">
    <property type="entry name" value="Radical_SAM"/>
    <property type="match status" value="1"/>
</dbReference>
<evidence type="ECO:0000313" key="13">
    <source>
        <dbReference type="Proteomes" id="UP000219215"/>
    </source>
</evidence>
<dbReference type="InterPro" id="IPR005840">
    <property type="entry name" value="Ribosomal_uS12_MeSTrfase_RimO"/>
</dbReference>
<evidence type="ECO:0000256" key="5">
    <source>
        <dbReference type="ARBA" id="ARBA00022723"/>
    </source>
</evidence>
<evidence type="ECO:0000256" key="4">
    <source>
        <dbReference type="ARBA" id="ARBA00022691"/>
    </source>
</evidence>
<accession>A0A2C8FAF1</accession>
<keyword evidence="4 8" id="KW-0949">S-adenosyl-L-methionine</keyword>
<dbReference type="InterPro" id="IPR012340">
    <property type="entry name" value="NA-bd_OB-fold"/>
</dbReference>
<evidence type="ECO:0000259" key="10">
    <source>
        <dbReference type="PROSITE" id="PS51449"/>
    </source>
</evidence>
<dbReference type="InterPro" id="IPR006638">
    <property type="entry name" value="Elp3/MiaA/NifB-like_rSAM"/>
</dbReference>
<dbReference type="HAMAP" id="MF_01865">
    <property type="entry name" value="MTTase_RimO"/>
    <property type="match status" value="1"/>
</dbReference>
<dbReference type="InterPro" id="IPR058240">
    <property type="entry name" value="rSAM_sf"/>
</dbReference>
<dbReference type="Pfam" id="PF18693">
    <property type="entry name" value="TRAM_2"/>
    <property type="match status" value="1"/>
</dbReference>
<dbReference type="SMART" id="SM00729">
    <property type="entry name" value="Elp3"/>
    <property type="match status" value="1"/>
</dbReference>
<keyword evidence="1 8" id="KW-0004">4Fe-4S</keyword>
<evidence type="ECO:0000256" key="3">
    <source>
        <dbReference type="ARBA" id="ARBA00022679"/>
    </source>
</evidence>
<keyword evidence="12" id="KW-0689">Ribosomal protein</keyword>
<dbReference type="RefSeq" id="WP_097012285.1">
    <property type="nucleotide sequence ID" value="NZ_LT907975.1"/>
</dbReference>
<dbReference type="EMBL" id="LT907975">
    <property type="protein sequence ID" value="SOB59415.1"/>
    <property type="molecule type" value="Genomic_DNA"/>
</dbReference>
<dbReference type="InterPro" id="IPR007197">
    <property type="entry name" value="rSAM"/>
</dbReference>
<comment type="function">
    <text evidence="8">Catalyzes the methylthiolation of an aspartic acid residue of ribosomal protein uS12.</text>
</comment>
<feature type="domain" description="TRAM" evidence="9">
    <location>
        <begin position="375"/>
        <end position="444"/>
    </location>
</feature>
<dbReference type="SFLD" id="SFLDS00029">
    <property type="entry name" value="Radical_SAM"/>
    <property type="match status" value="1"/>
</dbReference>
<dbReference type="FunFam" id="3.80.30.20:FF:000001">
    <property type="entry name" value="tRNA-2-methylthio-N(6)-dimethylallyladenosine synthase 2"/>
    <property type="match status" value="1"/>
</dbReference>
<dbReference type="Pfam" id="PF00919">
    <property type="entry name" value="UPF0004"/>
    <property type="match status" value="1"/>
</dbReference>
<organism evidence="12 13">
    <name type="scientific">Pseudodesulfovibrio profundus</name>
    <dbReference type="NCBI Taxonomy" id="57320"/>
    <lineage>
        <taxon>Bacteria</taxon>
        <taxon>Pseudomonadati</taxon>
        <taxon>Thermodesulfobacteriota</taxon>
        <taxon>Desulfovibrionia</taxon>
        <taxon>Desulfovibrionales</taxon>
        <taxon>Desulfovibrionaceae</taxon>
    </lineage>
</organism>
<dbReference type="AlphaFoldDB" id="A0A2C8FAF1"/>
<evidence type="ECO:0000256" key="2">
    <source>
        <dbReference type="ARBA" id="ARBA00022490"/>
    </source>
</evidence>
<dbReference type="InterPro" id="IPR023404">
    <property type="entry name" value="rSAM_horseshoe"/>
</dbReference>
<comment type="catalytic activity">
    <reaction evidence="8">
        <text>L-aspartate(89)-[ribosomal protein uS12]-hydrogen + (sulfur carrier)-SH + AH2 + 2 S-adenosyl-L-methionine = 3-methylsulfanyl-L-aspartate(89)-[ribosomal protein uS12]-hydrogen + (sulfur carrier)-H + 5'-deoxyadenosine + L-methionine + A + S-adenosyl-L-homocysteine + 2 H(+)</text>
        <dbReference type="Rhea" id="RHEA:37087"/>
        <dbReference type="Rhea" id="RHEA-COMP:10460"/>
        <dbReference type="Rhea" id="RHEA-COMP:10461"/>
        <dbReference type="Rhea" id="RHEA-COMP:14737"/>
        <dbReference type="Rhea" id="RHEA-COMP:14739"/>
        <dbReference type="ChEBI" id="CHEBI:13193"/>
        <dbReference type="ChEBI" id="CHEBI:15378"/>
        <dbReference type="ChEBI" id="CHEBI:17319"/>
        <dbReference type="ChEBI" id="CHEBI:17499"/>
        <dbReference type="ChEBI" id="CHEBI:29917"/>
        <dbReference type="ChEBI" id="CHEBI:29961"/>
        <dbReference type="ChEBI" id="CHEBI:57844"/>
        <dbReference type="ChEBI" id="CHEBI:57856"/>
        <dbReference type="ChEBI" id="CHEBI:59789"/>
        <dbReference type="ChEBI" id="CHEBI:64428"/>
        <dbReference type="ChEBI" id="CHEBI:73599"/>
        <dbReference type="EC" id="2.8.4.4"/>
    </reaction>
</comment>
<dbReference type="KEGG" id="pprf:DPRO_2507"/>
<dbReference type="OrthoDB" id="9805215at2"/>
<keyword evidence="13" id="KW-1185">Reference proteome</keyword>
<evidence type="ECO:0000256" key="7">
    <source>
        <dbReference type="ARBA" id="ARBA00023014"/>
    </source>
</evidence>
<evidence type="ECO:0000256" key="1">
    <source>
        <dbReference type="ARBA" id="ARBA00022485"/>
    </source>
</evidence>
<feature type="binding site" evidence="8">
    <location>
        <position position="157"/>
    </location>
    <ligand>
        <name>[4Fe-4S] cluster</name>
        <dbReference type="ChEBI" id="CHEBI:49883"/>
        <label>2</label>
        <note>4Fe-4S-S-AdoMet</note>
    </ligand>
</feature>
<sequence>MSQSPIISIKVHTVSLGCPKNRVDTERLLGTLGQAMVPVESVAEADLALINTCGFIQPAVEESVNTILEAIRDAEEQAGSDADGKRPLVAVAGCLVSRYGQDLKEELPEVDLWLNTEEIELWPSLVSDALQAPVEQGTPRRLSTGPGHAYLKISEGCSHNCRFCTIPSIRGPHKSWPVDFLVREAEELARAVPEIIVVGQDSTAYGSDLDTGDNLVPLVKGLSQISGLEWLRIMYLYPAGLTEKLLSFLQEVGKPFLPYFDIPLQHAHPDVLSSMGRPFARNPEKVVDRVRRFFPDAALRTTFIVGYPGETDEHFEHLMRFVEKTRFHHLGVFPYWPEDGTPAAAMDNQVDDAVKQYRRDALMELQGNISEEILSEYVGETLPVLIEKPSDEWPGLYIGRTWFQAPEVDGVTYVSAPPETELTPGTIVDVEIEKADTYDLSGLV</sequence>
<dbReference type="GO" id="GO:0035599">
    <property type="term" value="F:aspartic acid methylthiotransferase activity"/>
    <property type="evidence" value="ECO:0007669"/>
    <property type="project" value="TreeGrafter"/>
</dbReference>
<keyword evidence="3 8" id="KW-0808">Transferase</keyword>
<proteinExistence type="inferred from homology"/>
<dbReference type="NCBIfam" id="TIGR00089">
    <property type="entry name" value="MiaB/RimO family radical SAM methylthiotransferase"/>
    <property type="match status" value="1"/>
</dbReference>
<dbReference type="InterPro" id="IPR038135">
    <property type="entry name" value="Methylthiotransferase_N_sf"/>
</dbReference>
<dbReference type="PANTHER" id="PTHR43837:SF1">
    <property type="entry name" value="RIBOSOMAL PROTEIN US12 METHYLTHIOTRANSFERASE RIMO"/>
    <property type="match status" value="1"/>
</dbReference>
<dbReference type="InterPro" id="IPR005839">
    <property type="entry name" value="Methylthiotransferase"/>
</dbReference>
<gene>
    <name evidence="8 12" type="primary">rimO</name>
    <name evidence="12" type="ORF">DPRO_2507</name>
</gene>
<feature type="domain" description="MTTase N-terminal" evidence="10">
    <location>
        <begin position="9"/>
        <end position="131"/>
    </location>
</feature>
<dbReference type="Gene3D" id="3.40.50.12160">
    <property type="entry name" value="Methylthiotransferase, N-terminal domain"/>
    <property type="match status" value="1"/>
</dbReference>
<keyword evidence="6 8" id="KW-0408">Iron</keyword>
<dbReference type="GO" id="GO:0005840">
    <property type="term" value="C:ribosome"/>
    <property type="evidence" value="ECO:0007669"/>
    <property type="project" value="UniProtKB-KW"/>
</dbReference>
<keyword evidence="12" id="KW-0687">Ribonucleoprotein</keyword>
<evidence type="ECO:0000259" key="9">
    <source>
        <dbReference type="PROSITE" id="PS50926"/>
    </source>
</evidence>
<feature type="binding site" evidence="8">
    <location>
        <position position="161"/>
    </location>
    <ligand>
        <name>[4Fe-4S] cluster</name>
        <dbReference type="ChEBI" id="CHEBI:49883"/>
        <label>2</label>
        <note>4Fe-4S-S-AdoMet</note>
    </ligand>
</feature>
<dbReference type="Gene3D" id="2.40.50.140">
    <property type="entry name" value="Nucleic acid-binding proteins"/>
    <property type="match status" value="1"/>
</dbReference>
<dbReference type="NCBIfam" id="TIGR01125">
    <property type="entry name" value="30S ribosomal protein S12 methylthiotransferase RimO"/>
    <property type="match status" value="1"/>
</dbReference>